<dbReference type="AlphaFoldDB" id="A0A1E8DZ33"/>
<evidence type="ECO:0000313" key="2">
    <source>
        <dbReference type="EMBL" id="OFE42534.1"/>
    </source>
</evidence>
<dbReference type="STRING" id="202956.BJN41_13890"/>
<proteinExistence type="predicted"/>
<accession>A0A1E8DZ33</accession>
<sequence length="372" mass="42407">MIKNANPFDLFQKNFVFEEQKTKKTDLDDALNIFRSSISDVCLLWKSKVALAGEKPVMLHKDDADFSKFAYMKMASDFKIGVLVIDIDRRIADSIEVMIYSTPNAPTPNLIIKNQANGHVQLVYCLKNWLCIDVKNSKGNYSKKAHIFYKALKQHLNTIFGGDDCYHNYIAKNPFCTQWDVVGMRSSPYEMYELARISELQVRNTTFIERLQKKTTDQVTAEDLNLLTVLAGRRNTVLFHTVRKHAYGLYKKNARDWTNAQFERVIHDLACELNTSKCHPPLPKAEVSATCRSIIKFCYEKLGKYEKFTQSELSELASKCGKKGGKAKGKKYAQQRAEARKLAKRGKKATDIAKLTGLSLRDGSVNLNNSYK</sequence>
<organism evidence="2 3">
    <name type="scientific">Acinetobacter towneri</name>
    <dbReference type="NCBI Taxonomy" id="202956"/>
    <lineage>
        <taxon>Bacteria</taxon>
        <taxon>Pseudomonadati</taxon>
        <taxon>Pseudomonadota</taxon>
        <taxon>Gammaproteobacteria</taxon>
        <taxon>Moraxellales</taxon>
        <taxon>Moraxellaceae</taxon>
        <taxon>Acinetobacter</taxon>
    </lineage>
</organism>
<gene>
    <name evidence="2" type="ORF">BJN41_13890</name>
</gene>
<dbReference type="EMBL" id="MKQS01000039">
    <property type="protein sequence ID" value="OFE42534.1"/>
    <property type="molecule type" value="Genomic_DNA"/>
</dbReference>
<reference evidence="2 3" key="1">
    <citation type="submission" date="2016-10" db="EMBL/GenBank/DDBJ databases">
        <title>Genome of airborne Acinetobacter sp. 5-2Ac02 in the hospital environment: Species near to Acinetobacter towneri.</title>
        <authorList>
            <person name="Barbosa B."/>
            <person name="Fernandez-Garcia L."/>
            <person name="Gato E."/>
            <person name="Leao R."/>
            <person name="Albano R."/>
            <person name="Fernandez B."/>
            <person name="Fernandez-Cuenca F."/>
            <person name="Marques E."/>
            <person name="Tomas M."/>
        </authorList>
    </citation>
    <scope>NUCLEOTIDE SEQUENCE [LARGE SCALE GENOMIC DNA]</scope>
    <source>
        <strain evidence="2 3">5-2Ac02</strain>
    </source>
</reference>
<evidence type="ECO:0000259" key="1">
    <source>
        <dbReference type="Pfam" id="PF08708"/>
    </source>
</evidence>
<name>A0A1E8DZ33_9GAMM</name>
<dbReference type="Gene3D" id="1.10.340.50">
    <property type="match status" value="1"/>
</dbReference>
<dbReference type="Proteomes" id="UP000186931">
    <property type="component" value="Unassembled WGS sequence"/>
</dbReference>
<feature type="domain" description="Primase C-terminal 1" evidence="1">
    <location>
        <begin position="228"/>
        <end position="295"/>
    </location>
</feature>
<evidence type="ECO:0000313" key="3">
    <source>
        <dbReference type="Proteomes" id="UP000186931"/>
    </source>
</evidence>
<dbReference type="RefSeq" id="WP_070155666.1">
    <property type="nucleotide sequence ID" value="NZ_MKQS01000039.1"/>
</dbReference>
<dbReference type="Pfam" id="PF03090">
    <property type="entry name" value="Replicase"/>
    <property type="match status" value="1"/>
</dbReference>
<dbReference type="Pfam" id="PF08708">
    <property type="entry name" value="PriCT_1"/>
    <property type="match status" value="1"/>
</dbReference>
<comment type="caution">
    <text evidence="2">The sequence shown here is derived from an EMBL/GenBank/DDBJ whole genome shotgun (WGS) entry which is preliminary data.</text>
</comment>
<protein>
    <recommendedName>
        <fullName evidence="1">Primase C-terminal 1 domain-containing protein</fullName>
    </recommendedName>
</protein>
<dbReference type="InterPro" id="IPR004322">
    <property type="entry name" value="Plasmid_replicase_bac"/>
</dbReference>
<dbReference type="InterPro" id="IPR014820">
    <property type="entry name" value="PriCT_1"/>
</dbReference>